<dbReference type="GO" id="GO:0005634">
    <property type="term" value="C:nucleus"/>
    <property type="evidence" value="ECO:0007669"/>
    <property type="project" value="TreeGrafter"/>
</dbReference>
<organism evidence="7 8">
    <name type="scientific">Hyaloscypha variabilis (strain UAMH 11265 / GT02V1 / F)</name>
    <name type="common">Meliniomyces variabilis</name>
    <dbReference type="NCBI Taxonomy" id="1149755"/>
    <lineage>
        <taxon>Eukaryota</taxon>
        <taxon>Fungi</taxon>
        <taxon>Dikarya</taxon>
        <taxon>Ascomycota</taxon>
        <taxon>Pezizomycotina</taxon>
        <taxon>Leotiomycetes</taxon>
        <taxon>Helotiales</taxon>
        <taxon>Hyaloscyphaceae</taxon>
        <taxon>Hyaloscypha</taxon>
        <taxon>Hyaloscypha variabilis</taxon>
    </lineage>
</organism>
<reference evidence="7 8" key="1">
    <citation type="submission" date="2016-04" db="EMBL/GenBank/DDBJ databases">
        <title>A degradative enzymes factory behind the ericoid mycorrhizal symbiosis.</title>
        <authorList>
            <consortium name="DOE Joint Genome Institute"/>
            <person name="Martino E."/>
            <person name="Morin E."/>
            <person name="Grelet G."/>
            <person name="Kuo A."/>
            <person name="Kohler A."/>
            <person name="Daghino S."/>
            <person name="Barry K."/>
            <person name="Choi C."/>
            <person name="Cichocki N."/>
            <person name="Clum A."/>
            <person name="Copeland A."/>
            <person name="Hainaut M."/>
            <person name="Haridas S."/>
            <person name="Labutti K."/>
            <person name="Lindquist E."/>
            <person name="Lipzen A."/>
            <person name="Khouja H.-R."/>
            <person name="Murat C."/>
            <person name="Ohm R."/>
            <person name="Olson A."/>
            <person name="Spatafora J."/>
            <person name="Veneault-Fourrey C."/>
            <person name="Henrissat B."/>
            <person name="Grigoriev I."/>
            <person name="Martin F."/>
            <person name="Perotto S."/>
        </authorList>
    </citation>
    <scope>NUCLEOTIDE SEQUENCE [LARGE SCALE GENOMIC DNA]</scope>
    <source>
        <strain evidence="7 8">F</strain>
    </source>
</reference>
<dbReference type="CDD" id="cd00067">
    <property type="entry name" value="GAL4"/>
    <property type="match status" value="1"/>
</dbReference>
<dbReference type="OrthoDB" id="3362851at2759"/>
<accession>A0A2J6S446</accession>
<evidence type="ECO:0000259" key="6">
    <source>
        <dbReference type="PROSITE" id="PS50048"/>
    </source>
</evidence>
<dbReference type="SMART" id="SM00066">
    <property type="entry name" value="GAL4"/>
    <property type="match status" value="1"/>
</dbReference>
<dbReference type="PROSITE" id="PS00463">
    <property type="entry name" value="ZN2_CY6_FUNGAL_1"/>
    <property type="match status" value="1"/>
</dbReference>
<dbReference type="InterPro" id="IPR007219">
    <property type="entry name" value="XnlR_reg_dom"/>
</dbReference>
<keyword evidence="1" id="KW-0479">Metal-binding</keyword>
<dbReference type="Proteomes" id="UP000235786">
    <property type="component" value="Unassembled WGS sequence"/>
</dbReference>
<dbReference type="PANTHER" id="PTHR47424">
    <property type="entry name" value="REGULATORY PROTEIN GAL4"/>
    <property type="match status" value="1"/>
</dbReference>
<feature type="region of interest" description="Disordered" evidence="5">
    <location>
        <begin position="1"/>
        <end position="40"/>
    </location>
</feature>
<dbReference type="EMBL" id="KZ613940">
    <property type="protein sequence ID" value="PMD45550.1"/>
    <property type="molecule type" value="Genomic_DNA"/>
</dbReference>
<proteinExistence type="predicted"/>
<keyword evidence="8" id="KW-1185">Reference proteome</keyword>
<evidence type="ECO:0000256" key="4">
    <source>
        <dbReference type="ARBA" id="ARBA00023242"/>
    </source>
</evidence>
<keyword evidence="3" id="KW-0804">Transcription</keyword>
<name>A0A2J6S446_HYAVF</name>
<dbReference type="GO" id="GO:0000435">
    <property type="term" value="P:positive regulation of transcription from RNA polymerase II promoter by galactose"/>
    <property type="evidence" value="ECO:0007669"/>
    <property type="project" value="TreeGrafter"/>
</dbReference>
<dbReference type="Pfam" id="PF00172">
    <property type="entry name" value="Zn_clus"/>
    <property type="match status" value="1"/>
</dbReference>
<evidence type="ECO:0000256" key="1">
    <source>
        <dbReference type="ARBA" id="ARBA00022723"/>
    </source>
</evidence>
<dbReference type="GO" id="GO:0000981">
    <property type="term" value="F:DNA-binding transcription factor activity, RNA polymerase II-specific"/>
    <property type="evidence" value="ECO:0007669"/>
    <property type="project" value="InterPro"/>
</dbReference>
<sequence>METVFEISSASNVVRERSHDDRDTSRSKKPRTDGQESGKLTRSCAECRRRRIKCDSTDPPCGQCTWYKVPNACYYPTRQKRTVPSQESFLAISTALEKSNEILGVLFPGTPLDSLSSLSREQLVALASTTRLNDHEPLTADVSDDPLMCLETSPETDFSWDESTRNQEPSQRISDDVNGLSLTLDSKSSFLGISSITAILRVMMHISPGFRSSIDKFQSSIVEDKNVEGGNQIATQNDEVHLINAFFTHIHCITPIVDEEDFKSKYAQGGDQQSPWLALLNMVLAIGSVSTSEPDETSQKIFYARAYENLSLDSLGNGHLETIQALGLLGGYFCHYLNQPNMANVILGAALRMALAMGLHREPASRAKELSGLHNWATHETRRRVWWCLFCLDTWASLTLGRPSLGRWDQETITVNLPSSSDPAGIYLRASVEFCKIGTALQDRFARHPPISCKEIFEFDEQIIRWRENLPPMLKTSEPCPPAQRMARGLMSARYQNLRLVLHRPRLLTTAMLRKPYNELPTEEQAVLQKCRSIATEIIVDVRKDCFPVQQVVRNSVWFLFNACMIPLLSLFSDPNHEDVEIWRRDVENSLSFFDEMSSWSLVIRRTREVISAIYEASDKVDSTALPSDWVYGSGFPWDSWDATTFWNDVGLESLPDFNPFEFDGMEFGFNNETAYGL</sequence>
<dbReference type="CDD" id="cd12148">
    <property type="entry name" value="fungal_TF_MHR"/>
    <property type="match status" value="1"/>
</dbReference>
<evidence type="ECO:0000256" key="5">
    <source>
        <dbReference type="SAM" id="MobiDB-lite"/>
    </source>
</evidence>
<evidence type="ECO:0000256" key="2">
    <source>
        <dbReference type="ARBA" id="ARBA00023015"/>
    </source>
</evidence>
<dbReference type="InterPro" id="IPR036864">
    <property type="entry name" value="Zn2-C6_fun-type_DNA-bd_sf"/>
</dbReference>
<dbReference type="SUPFAM" id="SSF57701">
    <property type="entry name" value="Zn2/Cys6 DNA-binding domain"/>
    <property type="match status" value="1"/>
</dbReference>
<evidence type="ECO:0000256" key="3">
    <source>
        <dbReference type="ARBA" id="ARBA00023163"/>
    </source>
</evidence>
<protein>
    <recommendedName>
        <fullName evidence="6">Zn(2)-C6 fungal-type domain-containing protein</fullName>
    </recommendedName>
</protein>
<dbReference type="InterPro" id="IPR001138">
    <property type="entry name" value="Zn2Cys6_DnaBD"/>
</dbReference>
<feature type="compositionally biased region" description="Basic and acidic residues" evidence="5">
    <location>
        <begin position="14"/>
        <end position="36"/>
    </location>
</feature>
<dbReference type="GO" id="GO:0006351">
    <property type="term" value="P:DNA-templated transcription"/>
    <property type="evidence" value="ECO:0007669"/>
    <property type="project" value="InterPro"/>
</dbReference>
<evidence type="ECO:0000313" key="7">
    <source>
        <dbReference type="EMBL" id="PMD45550.1"/>
    </source>
</evidence>
<dbReference type="InterPro" id="IPR051127">
    <property type="entry name" value="Fungal_SecMet_Regulators"/>
</dbReference>
<dbReference type="SMART" id="SM00906">
    <property type="entry name" value="Fungal_trans"/>
    <property type="match status" value="1"/>
</dbReference>
<evidence type="ECO:0000313" key="8">
    <source>
        <dbReference type="Proteomes" id="UP000235786"/>
    </source>
</evidence>
<dbReference type="AlphaFoldDB" id="A0A2J6S446"/>
<dbReference type="Gene3D" id="4.10.240.10">
    <property type="entry name" value="Zn(2)-C6 fungal-type DNA-binding domain"/>
    <property type="match status" value="1"/>
</dbReference>
<dbReference type="PROSITE" id="PS50048">
    <property type="entry name" value="ZN2_CY6_FUNGAL_2"/>
    <property type="match status" value="1"/>
</dbReference>
<keyword evidence="4" id="KW-0539">Nucleus</keyword>
<gene>
    <name evidence="7" type="ORF">L207DRAFT_481953</name>
</gene>
<dbReference type="Pfam" id="PF04082">
    <property type="entry name" value="Fungal_trans"/>
    <property type="match status" value="1"/>
</dbReference>
<feature type="domain" description="Zn(2)-C6 fungal-type" evidence="6">
    <location>
        <begin position="43"/>
        <end position="75"/>
    </location>
</feature>
<dbReference type="GO" id="GO:0000978">
    <property type="term" value="F:RNA polymerase II cis-regulatory region sequence-specific DNA binding"/>
    <property type="evidence" value="ECO:0007669"/>
    <property type="project" value="TreeGrafter"/>
</dbReference>
<dbReference type="PANTHER" id="PTHR47424:SF5">
    <property type="entry name" value="ZN(II)2CYS6 TRANSCRIPTION FACTOR (EUROFUNG)"/>
    <property type="match status" value="1"/>
</dbReference>
<feature type="compositionally biased region" description="Polar residues" evidence="5">
    <location>
        <begin position="1"/>
        <end position="12"/>
    </location>
</feature>
<keyword evidence="2" id="KW-0805">Transcription regulation</keyword>
<dbReference type="GO" id="GO:0008270">
    <property type="term" value="F:zinc ion binding"/>
    <property type="evidence" value="ECO:0007669"/>
    <property type="project" value="InterPro"/>
</dbReference>